<comment type="subunit">
    <text evidence="3">Homotrimer; associates with NifD.</text>
</comment>
<dbReference type="EMBL" id="SMOD01000053">
    <property type="protein sequence ID" value="TDG02763.1"/>
    <property type="molecule type" value="Genomic_DNA"/>
</dbReference>
<evidence type="ECO:0000256" key="2">
    <source>
        <dbReference type="ARBA" id="ARBA00008351"/>
    </source>
</evidence>
<comment type="similarity">
    <text evidence="2">Belongs to the NifW family.</text>
</comment>
<comment type="caution">
    <text evidence="6">The sequence shown here is derived from an EMBL/GenBank/DDBJ whole genome shotgun (WGS) entry which is preliminary data.</text>
</comment>
<organism evidence="6 7">
    <name type="scientific">Paraburkholderia guartelaensis</name>
    <dbReference type="NCBI Taxonomy" id="2546446"/>
    <lineage>
        <taxon>Bacteria</taxon>
        <taxon>Pseudomonadati</taxon>
        <taxon>Pseudomonadota</taxon>
        <taxon>Betaproteobacteria</taxon>
        <taxon>Burkholderiales</taxon>
        <taxon>Burkholderiaceae</taxon>
        <taxon>Paraburkholderia</taxon>
    </lineage>
</organism>
<keyword evidence="5" id="KW-0535">Nitrogen fixation</keyword>
<evidence type="ECO:0000256" key="3">
    <source>
        <dbReference type="ARBA" id="ARBA00011284"/>
    </source>
</evidence>
<dbReference type="GO" id="GO:0009399">
    <property type="term" value="P:nitrogen fixation"/>
    <property type="evidence" value="ECO:0007669"/>
    <property type="project" value="InterPro"/>
</dbReference>
<evidence type="ECO:0000313" key="7">
    <source>
        <dbReference type="Proteomes" id="UP000295606"/>
    </source>
</evidence>
<dbReference type="Proteomes" id="UP000295606">
    <property type="component" value="Unassembled WGS sequence"/>
</dbReference>
<evidence type="ECO:0000256" key="1">
    <source>
        <dbReference type="ARBA" id="ARBA00002247"/>
    </source>
</evidence>
<protein>
    <recommendedName>
        <fullName evidence="4">Nitrogenase-stabilizing/protective protein NifW</fullName>
    </recommendedName>
</protein>
<comment type="function">
    <text evidence="1">May protect the nitrogenase Fe-Mo protein from oxidative damage.</text>
</comment>
<proteinExistence type="inferred from homology"/>
<sequence>MEDFRVFCIALDERIVKLNRLHIMKRFLRYIKYQNDTPPPRRLTYHGLLRKACDDFVVSRPPEQRVFKVVRRPQTGMSSSSKACARCCRHAAASDQESLNAYCRLHQASTGFCPDSGSPCDQHHHAARRAGNRQPLRSLLARRSVAAKRPLRRMGHDTFYGTTTGRGRTA</sequence>
<reference evidence="6 7" key="1">
    <citation type="submission" date="2019-03" db="EMBL/GenBank/DDBJ databases">
        <title>Paraburkholderia sp. isolated from native Mimosa gymnas in Guartela State Park, Brazil.</title>
        <authorList>
            <person name="Paulitsch F."/>
            <person name="Hungria M."/>
            <person name="Delamuta J.R.M."/>
            <person name="Ribeiro R.A."/>
            <person name="Dall'Agnol R."/>
            <person name="Silva J.S.B."/>
        </authorList>
    </citation>
    <scope>NUCLEOTIDE SEQUENCE [LARGE SCALE GENOMIC DNA]</scope>
    <source>
        <strain evidence="6 7">CNPSo 3008</strain>
    </source>
</reference>
<name>A0A4R5L2F9_9BURK</name>
<dbReference type="OrthoDB" id="9811868at2"/>
<evidence type="ECO:0000313" key="6">
    <source>
        <dbReference type="EMBL" id="TDG02763.1"/>
    </source>
</evidence>
<evidence type="ECO:0000256" key="4">
    <source>
        <dbReference type="ARBA" id="ARBA00016274"/>
    </source>
</evidence>
<dbReference type="AlphaFoldDB" id="A0A4R5L2F9"/>
<dbReference type="Pfam" id="PF03206">
    <property type="entry name" value="NifW"/>
    <property type="match status" value="1"/>
</dbReference>
<dbReference type="InterPro" id="IPR004893">
    <property type="entry name" value="NifW"/>
</dbReference>
<gene>
    <name evidence="6" type="ORF">E1N52_38020</name>
</gene>
<accession>A0A4R5L2F9</accession>
<evidence type="ECO:0000256" key="5">
    <source>
        <dbReference type="ARBA" id="ARBA00023231"/>
    </source>
</evidence>